<keyword evidence="2" id="KW-1185">Reference proteome</keyword>
<name>A0A5B7GIY6_PORTR</name>
<dbReference type="EMBL" id="VSRR010014428">
    <property type="protein sequence ID" value="MPC57008.1"/>
    <property type="molecule type" value="Genomic_DNA"/>
</dbReference>
<evidence type="ECO:0000313" key="2">
    <source>
        <dbReference type="Proteomes" id="UP000324222"/>
    </source>
</evidence>
<dbReference type="Proteomes" id="UP000324222">
    <property type="component" value="Unassembled WGS sequence"/>
</dbReference>
<reference evidence="1" key="1">
    <citation type="submission" date="2019-05" db="EMBL/GenBank/DDBJ databases">
        <title>Another draft genome of Portunus trituberculatus and its Hox gene families provides insights of decapod evolution.</title>
        <authorList>
            <person name="Jeong J.-H."/>
            <person name="Song I."/>
            <person name="Kim S."/>
            <person name="Choi T."/>
            <person name="Kim D."/>
            <person name="Ryu S."/>
            <person name="Kim W."/>
        </authorList>
    </citation>
    <scope>NUCLEOTIDE SEQUENCE [LARGE SCALE GENOMIC DNA]</scope>
    <source>
        <tissue evidence="1">Muscle</tissue>
    </source>
</reference>
<proteinExistence type="predicted"/>
<sequence>MEKRHGTEGVKCPDHLLPLQAFPAARKQQVFLVSHMVEASFISVTLLQNISAATRKLVQWSPCVAQPAQ</sequence>
<dbReference type="AlphaFoldDB" id="A0A5B7GIY6"/>
<protein>
    <submittedName>
        <fullName evidence="1">Uncharacterized protein</fullName>
    </submittedName>
</protein>
<evidence type="ECO:0000313" key="1">
    <source>
        <dbReference type="EMBL" id="MPC57008.1"/>
    </source>
</evidence>
<gene>
    <name evidence="1" type="ORF">E2C01_050976</name>
</gene>
<accession>A0A5B7GIY6</accession>
<organism evidence="1 2">
    <name type="scientific">Portunus trituberculatus</name>
    <name type="common">Swimming crab</name>
    <name type="synonym">Neptunus trituberculatus</name>
    <dbReference type="NCBI Taxonomy" id="210409"/>
    <lineage>
        <taxon>Eukaryota</taxon>
        <taxon>Metazoa</taxon>
        <taxon>Ecdysozoa</taxon>
        <taxon>Arthropoda</taxon>
        <taxon>Crustacea</taxon>
        <taxon>Multicrustacea</taxon>
        <taxon>Malacostraca</taxon>
        <taxon>Eumalacostraca</taxon>
        <taxon>Eucarida</taxon>
        <taxon>Decapoda</taxon>
        <taxon>Pleocyemata</taxon>
        <taxon>Brachyura</taxon>
        <taxon>Eubrachyura</taxon>
        <taxon>Portunoidea</taxon>
        <taxon>Portunidae</taxon>
        <taxon>Portuninae</taxon>
        <taxon>Portunus</taxon>
    </lineage>
</organism>
<comment type="caution">
    <text evidence="1">The sequence shown here is derived from an EMBL/GenBank/DDBJ whole genome shotgun (WGS) entry which is preliminary data.</text>
</comment>